<organism evidence="1 2">
    <name type="scientific">Sporanaerobium hydrogeniformans</name>
    <dbReference type="NCBI Taxonomy" id="3072179"/>
    <lineage>
        <taxon>Bacteria</taxon>
        <taxon>Bacillati</taxon>
        <taxon>Bacillota</taxon>
        <taxon>Clostridia</taxon>
        <taxon>Lachnospirales</taxon>
        <taxon>Lachnospiraceae</taxon>
        <taxon>Sporanaerobium</taxon>
    </lineage>
</organism>
<protein>
    <submittedName>
        <fullName evidence="1">Uncharacterized protein</fullName>
    </submittedName>
</protein>
<reference evidence="1" key="1">
    <citation type="submission" date="2017-10" db="EMBL/GenBank/DDBJ databases">
        <title>Genome sequence of cellulolytic Lachnospiraceae bacterium XHS1971 isolated from hotspring sediment.</title>
        <authorList>
            <person name="Vasudevan G."/>
            <person name="Joshi A.J."/>
            <person name="Hivarkar S."/>
            <person name="Lanjekar V.B."/>
            <person name="Dhakephalkar P.K."/>
            <person name="Dagar S."/>
        </authorList>
    </citation>
    <scope>NUCLEOTIDE SEQUENCE</scope>
    <source>
        <strain evidence="1">XHS1971</strain>
    </source>
</reference>
<name>A0AC61D9K2_9FIRM</name>
<proteinExistence type="predicted"/>
<accession>A0AC61D9K2</accession>
<dbReference type="Proteomes" id="UP000224460">
    <property type="component" value="Unassembled WGS sequence"/>
</dbReference>
<gene>
    <name evidence="1" type="ORF">CS063_12575</name>
</gene>
<dbReference type="EMBL" id="PEDL01000015">
    <property type="protein sequence ID" value="PHV69976.1"/>
    <property type="molecule type" value="Genomic_DNA"/>
</dbReference>
<comment type="caution">
    <text evidence="1">The sequence shown here is derived from an EMBL/GenBank/DDBJ whole genome shotgun (WGS) entry which is preliminary data.</text>
</comment>
<evidence type="ECO:0000313" key="2">
    <source>
        <dbReference type="Proteomes" id="UP000224460"/>
    </source>
</evidence>
<evidence type="ECO:0000313" key="1">
    <source>
        <dbReference type="EMBL" id="PHV69976.1"/>
    </source>
</evidence>
<keyword evidence="2" id="KW-1185">Reference proteome</keyword>
<sequence length="587" mass="66844">MKGFFLQSSRSLKIQLLAAMIIIIITLLSLLGVTNYCIAHKGILEVSTSYNQQLVEQICKNIELYCDEVMRQTDSLANQSSIKYYGDYFNTVPSKETKDDIKKVLFQTVVERSDIDDINIVHNDNNLVSMFGLYDEETLGTLCNYYGVKDMYLNARIIPIITTNKYGKPTLSIARSIYRPDEMQGSKYFIIVSLDINNINSILNSIYLGEGAGAFIVDAQGKSGNIKGHNKEVEQSILEQVKLHKSSKSINEIDTILGKKYLVSVNPLNQSGFRIVVYNPLNNLTKTSENIGRFSIFIVILGILVASALTLYITSKFMKPISQLVHHMSKISTGNLKTIDVKQKAIEMKILYEKFNEMILDLRELMKDIHEKNKLKRKAELYALQTQINPHFLYNTLDSINAMAALRGEKDIMQMTVALARLLRLSINTKREFVSIAEEIEHVKCYLKIQKIRYADKFEVIFDIQPSILNYKVVKLILQPLVENAIYHGIELKPTHGIITIRGYENEGSIYLEILDNGIGVNREKVNEIRQRLKEDILLGNCDSVGLYNVNSKIKLYYGEDYGLSFESEQEIGTTIKVMIPKMMEVV</sequence>